<accession>A0AAE0ZCA7</accession>
<keyword evidence="3" id="KW-1185">Reference proteome</keyword>
<feature type="compositionally biased region" description="Low complexity" evidence="1">
    <location>
        <begin position="110"/>
        <end position="123"/>
    </location>
</feature>
<protein>
    <submittedName>
        <fullName evidence="2">Uncharacterized protein</fullName>
    </submittedName>
</protein>
<feature type="compositionally biased region" description="Pro residues" evidence="1">
    <location>
        <begin position="124"/>
        <end position="136"/>
    </location>
</feature>
<evidence type="ECO:0000256" key="1">
    <source>
        <dbReference type="SAM" id="MobiDB-lite"/>
    </source>
</evidence>
<evidence type="ECO:0000313" key="2">
    <source>
        <dbReference type="EMBL" id="KAK3766655.1"/>
    </source>
</evidence>
<feature type="region of interest" description="Disordered" evidence="1">
    <location>
        <begin position="52"/>
        <end position="136"/>
    </location>
</feature>
<dbReference type="Proteomes" id="UP001283361">
    <property type="component" value="Unassembled WGS sequence"/>
</dbReference>
<feature type="compositionally biased region" description="Low complexity" evidence="1">
    <location>
        <begin position="63"/>
        <end position="78"/>
    </location>
</feature>
<feature type="region of interest" description="Disordered" evidence="1">
    <location>
        <begin position="1"/>
        <end position="23"/>
    </location>
</feature>
<sequence length="136" mass="14507">MSEGASSSTTRRPQSKHEELRLVLRWGTSAPRAATVDIRHMALGNQTHSLLELKPFPSPAKPFPLLQLKPSSSSSQTLPSPPAKPFPLLRLNPSPSSTQTLPPSPAKTFPLLQPNPSPSSSETHPPPPAKPSPSSS</sequence>
<feature type="compositionally biased region" description="Polar residues" evidence="1">
    <location>
        <begin position="1"/>
        <end position="12"/>
    </location>
</feature>
<name>A0AAE0ZCA7_9GAST</name>
<comment type="caution">
    <text evidence="2">The sequence shown here is derived from an EMBL/GenBank/DDBJ whole genome shotgun (WGS) entry which is preliminary data.</text>
</comment>
<reference evidence="2" key="1">
    <citation type="journal article" date="2023" name="G3 (Bethesda)">
        <title>A reference genome for the long-term kleptoplast-retaining sea slug Elysia crispata morphotype clarki.</title>
        <authorList>
            <person name="Eastman K.E."/>
            <person name="Pendleton A.L."/>
            <person name="Shaikh M.A."/>
            <person name="Suttiyut T."/>
            <person name="Ogas R."/>
            <person name="Tomko P."/>
            <person name="Gavelis G."/>
            <person name="Widhalm J.R."/>
            <person name="Wisecaver J.H."/>
        </authorList>
    </citation>
    <scope>NUCLEOTIDE SEQUENCE</scope>
    <source>
        <strain evidence="2">ECLA1</strain>
    </source>
</reference>
<gene>
    <name evidence="2" type="ORF">RRG08_042433</name>
</gene>
<proteinExistence type="predicted"/>
<dbReference type="EMBL" id="JAWDGP010004208">
    <property type="protein sequence ID" value="KAK3766655.1"/>
    <property type="molecule type" value="Genomic_DNA"/>
</dbReference>
<dbReference type="AlphaFoldDB" id="A0AAE0ZCA7"/>
<evidence type="ECO:0000313" key="3">
    <source>
        <dbReference type="Proteomes" id="UP001283361"/>
    </source>
</evidence>
<organism evidence="2 3">
    <name type="scientific">Elysia crispata</name>
    <name type="common">lettuce slug</name>
    <dbReference type="NCBI Taxonomy" id="231223"/>
    <lineage>
        <taxon>Eukaryota</taxon>
        <taxon>Metazoa</taxon>
        <taxon>Spiralia</taxon>
        <taxon>Lophotrochozoa</taxon>
        <taxon>Mollusca</taxon>
        <taxon>Gastropoda</taxon>
        <taxon>Heterobranchia</taxon>
        <taxon>Euthyneura</taxon>
        <taxon>Panpulmonata</taxon>
        <taxon>Sacoglossa</taxon>
        <taxon>Placobranchoidea</taxon>
        <taxon>Plakobranchidae</taxon>
        <taxon>Elysia</taxon>
    </lineage>
</organism>